<evidence type="ECO:0000313" key="1">
    <source>
        <dbReference type="EMBL" id="KAK8783579.1"/>
    </source>
</evidence>
<protein>
    <submittedName>
        <fullName evidence="1">Uncharacterized protein</fullName>
    </submittedName>
</protein>
<dbReference type="Proteomes" id="UP001321473">
    <property type="component" value="Unassembled WGS sequence"/>
</dbReference>
<comment type="caution">
    <text evidence="1">The sequence shown here is derived from an EMBL/GenBank/DDBJ whole genome shotgun (WGS) entry which is preliminary data.</text>
</comment>
<evidence type="ECO:0000313" key="2">
    <source>
        <dbReference type="Proteomes" id="UP001321473"/>
    </source>
</evidence>
<name>A0AAQ4F957_AMBAM</name>
<organism evidence="1 2">
    <name type="scientific">Amblyomma americanum</name>
    <name type="common">Lone star tick</name>
    <dbReference type="NCBI Taxonomy" id="6943"/>
    <lineage>
        <taxon>Eukaryota</taxon>
        <taxon>Metazoa</taxon>
        <taxon>Ecdysozoa</taxon>
        <taxon>Arthropoda</taxon>
        <taxon>Chelicerata</taxon>
        <taxon>Arachnida</taxon>
        <taxon>Acari</taxon>
        <taxon>Parasitiformes</taxon>
        <taxon>Ixodida</taxon>
        <taxon>Ixodoidea</taxon>
        <taxon>Ixodidae</taxon>
        <taxon>Amblyomminae</taxon>
        <taxon>Amblyomma</taxon>
    </lineage>
</organism>
<sequence length="106" mass="11111">MYASRGQPRLRVQGNSAALSVLPAAGTSRGSSANVLGHRDGAAQEAINGAVASPYPSLSSGSSTSGYDMLKKMLKDVLMGRKSLKRPSSIRDDDSRALITIQFSGR</sequence>
<keyword evidence="2" id="KW-1185">Reference proteome</keyword>
<gene>
    <name evidence="1" type="ORF">V5799_010056</name>
</gene>
<accession>A0AAQ4F957</accession>
<dbReference type="AlphaFoldDB" id="A0AAQ4F957"/>
<proteinExistence type="predicted"/>
<dbReference type="EMBL" id="JARKHS020005399">
    <property type="protein sequence ID" value="KAK8783579.1"/>
    <property type="molecule type" value="Genomic_DNA"/>
</dbReference>
<reference evidence="1 2" key="1">
    <citation type="journal article" date="2023" name="Arcadia Sci">
        <title>De novo assembly of a long-read Amblyomma americanum tick genome.</title>
        <authorList>
            <person name="Chou S."/>
            <person name="Poskanzer K.E."/>
            <person name="Rollins M."/>
            <person name="Thuy-Boun P.S."/>
        </authorList>
    </citation>
    <scope>NUCLEOTIDE SEQUENCE [LARGE SCALE GENOMIC DNA]</scope>
    <source>
        <strain evidence="1">F_SG_1</strain>
        <tissue evidence="1">Salivary glands</tissue>
    </source>
</reference>